<evidence type="ECO:0000259" key="2">
    <source>
        <dbReference type="PROSITE" id="PS51471"/>
    </source>
</evidence>
<dbReference type="Proteomes" id="UP000623467">
    <property type="component" value="Unassembled WGS sequence"/>
</dbReference>
<dbReference type="PANTHER" id="PTHR47990">
    <property type="entry name" value="2-OXOGLUTARATE (2OG) AND FE(II)-DEPENDENT OXYGENASE SUPERFAMILY PROTEIN-RELATED"/>
    <property type="match status" value="1"/>
</dbReference>
<dbReference type="GO" id="GO:0046872">
    <property type="term" value="F:metal ion binding"/>
    <property type="evidence" value="ECO:0007669"/>
    <property type="project" value="UniProtKB-KW"/>
</dbReference>
<dbReference type="InterPro" id="IPR050231">
    <property type="entry name" value="Iron_ascorbate_oxido_reductase"/>
</dbReference>
<reference evidence="3" key="1">
    <citation type="submission" date="2020-05" db="EMBL/GenBank/DDBJ databases">
        <title>Mycena genomes resolve the evolution of fungal bioluminescence.</title>
        <authorList>
            <person name="Tsai I.J."/>
        </authorList>
    </citation>
    <scope>NUCLEOTIDE SEQUENCE</scope>
    <source>
        <strain evidence="3">160909Yilan</strain>
    </source>
</reference>
<dbReference type="Pfam" id="PF14226">
    <property type="entry name" value="DIOX_N"/>
    <property type="match status" value="1"/>
</dbReference>
<dbReference type="SUPFAM" id="SSF51197">
    <property type="entry name" value="Clavaminate synthase-like"/>
    <property type="match status" value="1"/>
</dbReference>
<keyword evidence="4" id="KW-1185">Reference proteome</keyword>
<keyword evidence="1" id="KW-0560">Oxidoreductase</keyword>
<dbReference type="EMBL" id="JACAZH010000001">
    <property type="protein sequence ID" value="KAF7376331.1"/>
    <property type="molecule type" value="Genomic_DNA"/>
</dbReference>
<dbReference type="InterPro" id="IPR027443">
    <property type="entry name" value="IPNS-like_sf"/>
</dbReference>
<dbReference type="Pfam" id="PF03171">
    <property type="entry name" value="2OG-FeII_Oxy"/>
    <property type="match status" value="1"/>
</dbReference>
<organism evidence="3 4">
    <name type="scientific">Mycena sanguinolenta</name>
    <dbReference type="NCBI Taxonomy" id="230812"/>
    <lineage>
        <taxon>Eukaryota</taxon>
        <taxon>Fungi</taxon>
        <taxon>Dikarya</taxon>
        <taxon>Basidiomycota</taxon>
        <taxon>Agaricomycotina</taxon>
        <taxon>Agaricomycetes</taxon>
        <taxon>Agaricomycetidae</taxon>
        <taxon>Agaricales</taxon>
        <taxon>Marasmiineae</taxon>
        <taxon>Mycenaceae</taxon>
        <taxon>Mycena</taxon>
    </lineage>
</organism>
<protein>
    <submittedName>
        <fullName evidence="3">Clavaminate synthase-like protein</fullName>
    </submittedName>
</protein>
<dbReference type="GO" id="GO:0016491">
    <property type="term" value="F:oxidoreductase activity"/>
    <property type="evidence" value="ECO:0007669"/>
    <property type="project" value="UniProtKB-KW"/>
</dbReference>
<dbReference type="InterPro" id="IPR026992">
    <property type="entry name" value="DIOX_N"/>
</dbReference>
<dbReference type="InterPro" id="IPR044861">
    <property type="entry name" value="IPNS-like_FE2OG_OXY"/>
</dbReference>
<keyword evidence="1" id="KW-0479">Metal-binding</keyword>
<dbReference type="InterPro" id="IPR005123">
    <property type="entry name" value="Oxoglu/Fe-dep_dioxygenase_dom"/>
</dbReference>
<proteinExistence type="inferred from homology"/>
<keyword evidence="1" id="KW-0408">Iron</keyword>
<dbReference type="AlphaFoldDB" id="A0A8H7DM74"/>
<feature type="domain" description="Fe2OG dioxygenase" evidence="2">
    <location>
        <begin position="190"/>
        <end position="295"/>
    </location>
</feature>
<evidence type="ECO:0000313" key="3">
    <source>
        <dbReference type="EMBL" id="KAF7376331.1"/>
    </source>
</evidence>
<accession>A0A8H7DM74</accession>
<comment type="caution">
    <text evidence="3">The sequence shown here is derived from an EMBL/GenBank/DDBJ whole genome shotgun (WGS) entry which is preliminary data.</text>
</comment>
<dbReference type="Gene3D" id="2.60.120.330">
    <property type="entry name" value="B-lactam Antibiotic, Isopenicillin N Synthase, Chain"/>
    <property type="match status" value="1"/>
</dbReference>
<evidence type="ECO:0000313" key="4">
    <source>
        <dbReference type="Proteomes" id="UP000623467"/>
    </source>
</evidence>
<comment type="similarity">
    <text evidence="1">Belongs to the iron/ascorbate-dependent oxidoreductase family.</text>
</comment>
<sequence>MVRLNPRILLNNSLMSLEYTEIPVVDWTLAERDKVLFLTELRNAMINVGFLYLSNHPIPMDLVDKVIDLTPKFFDLPQEVKNSIDMSKSPHFHGYLRVGGEANDGHPDTREQFNFGGDRTCRFEEGKPEYLKLQGSALWPEDTVLPGYRDTMLDYYQRLEDMSWEFMAYVSEALGLQPHELCSLFDPDRSKLQPRCKVFRYPACPPGPSGRGSGIAAHYDNSLLTYLLQVSDQHVLQVQNHSGDWVSVPPIHGTFVINLGKALEKATRGVLTATIHQVISPPVGARYSIGFFSSLAMHIRIAEVKFDFPQEVWDMKKARDERTGKDSEKEFEFAPKDHQLAAEIVLDEKIRTHPLATLRYYPNLFDQYFPNGLPTHLLAH</sequence>
<dbReference type="OrthoDB" id="288590at2759"/>
<evidence type="ECO:0000256" key="1">
    <source>
        <dbReference type="RuleBase" id="RU003682"/>
    </source>
</evidence>
<gene>
    <name evidence="3" type="ORF">MSAN_00048600</name>
</gene>
<dbReference type="PROSITE" id="PS51471">
    <property type="entry name" value="FE2OG_OXY"/>
    <property type="match status" value="1"/>
</dbReference>
<name>A0A8H7DM74_9AGAR</name>